<dbReference type="Proteomes" id="UP000242188">
    <property type="component" value="Unassembled WGS sequence"/>
</dbReference>
<accession>A0A210R4R9</accession>
<organism evidence="1 2">
    <name type="scientific">Mizuhopecten yessoensis</name>
    <name type="common">Japanese scallop</name>
    <name type="synonym">Patinopecten yessoensis</name>
    <dbReference type="NCBI Taxonomy" id="6573"/>
    <lineage>
        <taxon>Eukaryota</taxon>
        <taxon>Metazoa</taxon>
        <taxon>Spiralia</taxon>
        <taxon>Lophotrochozoa</taxon>
        <taxon>Mollusca</taxon>
        <taxon>Bivalvia</taxon>
        <taxon>Autobranchia</taxon>
        <taxon>Pteriomorphia</taxon>
        <taxon>Pectinida</taxon>
        <taxon>Pectinoidea</taxon>
        <taxon>Pectinidae</taxon>
        <taxon>Mizuhopecten</taxon>
    </lineage>
</organism>
<name>A0A210R4R9_MIZYE</name>
<keyword evidence="2" id="KW-1185">Reference proteome</keyword>
<dbReference type="OrthoDB" id="10024657at2759"/>
<evidence type="ECO:0000313" key="1">
    <source>
        <dbReference type="EMBL" id="OWF56009.1"/>
    </source>
</evidence>
<evidence type="ECO:0000313" key="2">
    <source>
        <dbReference type="Proteomes" id="UP000242188"/>
    </source>
</evidence>
<proteinExistence type="predicted"/>
<gene>
    <name evidence="1" type="ORF">KP79_PYT26173</name>
</gene>
<protein>
    <submittedName>
        <fullName evidence="1">Uncharacterized protein</fullName>
    </submittedName>
</protein>
<dbReference type="AlphaFoldDB" id="A0A210R4R9"/>
<reference evidence="1 2" key="1">
    <citation type="journal article" date="2017" name="Nat. Ecol. Evol.">
        <title>Scallop genome provides insights into evolution of bilaterian karyotype and development.</title>
        <authorList>
            <person name="Wang S."/>
            <person name="Zhang J."/>
            <person name="Jiao W."/>
            <person name="Li J."/>
            <person name="Xun X."/>
            <person name="Sun Y."/>
            <person name="Guo X."/>
            <person name="Huan P."/>
            <person name="Dong B."/>
            <person name="Zhang L."/>
            <person name="Hu X."/>
            <person name="Sun X."/>
            <person name="Wang J."/>
            <person name="Zhao C."/>
            <person name="Wang Y."/>
            <person name="Wang D."/>
            <person name="Huang X."/>
            <person name="Wang R."/>
            <person name="Lv J."/>
            <person name="Li Y."/>
            <person name="Zhang Z."/>
            <person name="Liu B."/>
            <person name="Lu W."/>
            <person name="Hui Y."/>
            <person name="Liang J."/>
            <person name="Zhou Z."/>
            <person name="Hou R."/>
            <person name="Li X."/>
            <person name="Liu Y."/>
            <person name="Li H."/>
            <person name="Ning X."/>
            <person name="Lin Y."/>
            <person name="Zhao L."/>
            <person name="Xing Q."/>
            <person name="Dou J."/>
            <person name="Li Y."/>
            <person name="Mao J."/>
            <person name="Guo H."/>
            <person name="Dou H."/>
            <person name="Li T."/>
            <person name="Mu C."/>
            <person name="Jiang W."/>
            <person name="Fu Q."/>
            <person name="Fu X."/>
            <person name="Miao Y."/>
            <person name="Liu J."/>
            <person name="Yu Q."/>
            <person name="Li R."/>
            <person name="Liao H."/>
            <person name="Li X."/>
            <person name="Kong Y."/>
            <person name="Jiang Z."/>
            <person name="Chourrout D."/>
            <person name="Li R."/>
            <person name="Bao Z."/>
        </authorList>
    </citation>
    <scope>NUCLEOTIDE SEQUENCE [LARGE SCALE GENOMIC DNA]</scope>
    <source>
        <strain evidence="1 2">PY_sf001</strain>
    </source>
</reference>
<dbReference type="EMBL" id="NEDP02000388">
    <property type="protein sequence ID" value="OWF56009.1"/>
    <property type="molecule type" value="Genomic_DNA"/>
</dbReference>
<sequence length="309" mass="33801">MKSVESSTVDCGIVYCGAGNVLLKSAGSSTEECGLICCGVWNHLLWSVESSTAECRITWDMGSIPKLTLHILRTDYQLNVVGGVCGHTRFDTTVFTIIECLAERLEDNVVHLDLRNGVVRGFSNHISFIHKPTTRPGRSCDKQVVLKLDFSGPYKEAKILLDYAEPPRLWTLDISDSPTGDGYGGDNGSTSNMAETQIHNKQFRIYGNNLPGHMDASANGGLLITTVDNFIRRGSTAKISISDERVEWKSGPHKDNIKSRFLYTLRGQQPLYGTVDYNVYVGLNRVVAGNFRSGSGLCSATIALQSSGK</sequence>
<comment type="caution">
    <text evidence="1">The sequence shown here is derived from an EMBL/GenBank/DDBJ whole genome shotgun (WGS) entry which is preliminary data.</text>
</comment>